<sequence length="143" mass="15846">MNPDINGQPGVFQDILNPEKKLFREEFHQYFSATRKTSSQSRTTATGSEIPSVDTASFHSAMSNALPSSVEKCILSVRPLIEAYADYLDQFEVARTKTEAPQFGAPGDIAQWIQSRSFKFFEAQEGIASIHLRVDDTGKGPSK</sequence>
<protein>
    <submittedName>
        <fullName evidence="1">Uncharacterized protein</fullName>
    </submittedName>
</protein>
<organism evidence="1 2">
    <name type="scientific">Strongylus vulgaris</name>
    <name type="common">Blood worm</name>
    <dbReference type="NCBI Taxonomy" id="40348"/>
    <lineage>
        <taxon>Eukaryota</taxon>
        <taxon>Metazoa</taxon>
        <taxon>Ecdysozoa</taxon>
        <taxon>Nematoda</taxon>
        <taxon>Chromadorea</taxon>
        <taxon>Rhabditida</taxon>
        <taxon>Rhabditina</taxon>
        <taxon>Rhabditomorpha</taxon>
        <taxon>Strongyloidea</taxon>
        <taxon>Strongylidae</taxon>
        <taxon>Strongylus</taxon>
    </lineage>
</organism>
<evidence type="ECO:0000313" key="2">
    <source>
        <dbReference type="Proteomes" id="UP000270094"/>
    </source>
</evidence>
<dbReference type="Proteomes" id="UP000270094">
    <property type="component" value="Unassembled WGS sequence"/>
</dbReference>
<keyword evidence="2" id="KW-1185">Reference proteome</keyword>
<gene>
    <name evidence="1" type="ORF">SVUK_LOCUS4889</name>
</gene>
<dbReference type="EMBL" id="UYYB01013942">
    <property type="protein sequence ID" value="VDM69891.1"/>
    <property type="molecule type" value="Genomic_DNA"/>
</dbReference>
<proteinExistence type="predicted"/>
<reference evidence="1 2" key="1">
    <citation type="submission" date="2018-11" db="EMBL/GenBank/DDBJ databases">
        <authorList>
            <consortium name="Pathogen Informatics"/>
        </authorList>
    </citation>
    <scope>NUCLEOTIDE SEQUENCE [LARGE SCALE GENOMIC DNA]</scope>
</reference>
<accession>A0A3P7I9E7</accession>
<evidence type="ECO:0000313" key="1">
    <source>
        <dbReference type="EMBL" id="VDM69891.1"/>
    </source>
</evidence>
<name>A0A3P7I9E7_STRVU</name>
<dbReference type="AlphaFoldDB" id="A0A3P7I9E7"/>
<dbReference type="OrthoDB" id="10428410at2759"/>
<feature type="non-terminal residue" evidence="1">
    <location>
        <position position="143"/>
    </location>
</feature>